<dbReference type="AlphaFoldDB" id="A0A553V3X1"/>
<dbReference type="Pfam" id="PF13305">
    <property type="entry name" value="TetR_C_33"/>
    <property type="match status" value="1"/>
</dbReference>
<keyword evidence="2 4" id="KW-0238">DNA-binding</keyword>
<dbReference type="PROSITE" id="PS50977">
    <property type="entry name" value="HTH_TETR_2"/>
    <property type="match status" value="1"/>
</dbReference>
<keyword evidence="3" id="KW-0804">Transcription</keyword>
<name>A0A553V3X1_9DEIO</name>
<dbReference type="InterPro" id="IPR009057">
    <property type="entry name" value="Homeodomain-like_sf"/>
</dbReference>
<reference evidence="6 7" key="1">
    <citation type="submission" date="2019-07" db="EMBL/GenBank/DDBJ databases">
        <title>Deinococcus detaillus sp. nov., isolated from humus soil in Antarctica.</title>
        <authorList>
            <person name="Zhang K."/>
        </authorList>
    </citation>
    <scope>NUCLEOTIDE SEQUENCE [LARGE SCALE GENOMIC DNA]</scope>
    <source>
        <strain evidence="6 7">H1</strain>
    </source>
</reference>
<evidence type="ECO:0000256" key="1">
    <source>
        <dbReference type="ARBA" id="ARBA00023015"/>
    </source>
</evidence>
<dbReference type="EMBL" id="VKDB01000003">
    <property type="protein sequence ID" value="TSA87084.1"/>
    <property type="molecule type" value="Genomic_DNA"/>
</dbReference>
<dbReference type="RefSeq" id="WP_143719638.1">
    <property type="nucleotide sequence ID" value="NZ_VKDB01000003.1"/>
</dbReference>
<dbReference type="InterPro" id="IPR001647">
    <property type="entry name" value="HTH_TetR"/>
</dbReference>
<dbReference type="Gene3D" id="1.10.357.10">
    <property type="entry name" value="Tetracycline Repressor, domain 2"/>
    <property type="match status" value="1"/>
</dbReference>
<keyword evidence="1" id="KW-0805">Transcription regulation</keyword>
<evidence type="ECO:0000256" key="2">
    <source>
        <dbReference type="ARBA" id="ARBA00023125"/>
    </source>
</evidence>
<dbReference type="PANTHER" id="PTHR30055:SF239">
    <property type="entry name" value="TRANSCRIPTIONAL REGULATORY PROTEIN"/>
    <property type="match status" value="1"/>
</dbReference>
<dbReference type="GO" id="GO:0000976">
    <property type="term" value="F:transcription cis-regulatory region binding"/>
    <property type="evidence" value="ECO:0007669"/>
    <property type="project" value="TreeGrafter"/>
</dbReference>
<comment type="caution">
    <text evidence="6">The sequence shown here is derived from an EMBL/GenBank/DDBJ whole genome shotgun (WGS) entry which is preliminary data.</text>
</comment>
<evidence type="ECO:0000256" key="3">
    <source>
        <dbReference type="ARBA" id="ARBA00023163"/>
    </source>
</evidence>
<dbReference type="InterPro" id="IPR036271">
    <property type="entry name" value="Tet_transcr_reg_TetR-rel_C_sf"/>
</dbReference>
<evidence type="ECO:0000259" key="5">
    <source>
        <dbReference type="PROSITE" id="PS50977"/>
    </source>
</evidence>
<feature type="domain" description="HTH tetR-type" evidence="5">
    <location>
        <begin position="6"/>
        <end position="66"/>
    </location>
</feature>
<dbReference type="PRINTS" id="PR00455">
    <property type="entry name" value="HTHTETR"/>
</dbReference>
<proteinExistence type="predicted"/>
<keyword evidence="7" id="KW-1185">Reference proteome</keyword>
<dbReference type="SUPFAM" id="SSF48498">
    <property type="entry name" value="Tetracyclin repressor-like, C-terminal domain"/>
    <property type="match status" value="1"/>
</dbReference>
<evidence type="ECO:0000313" key="7">
    <source>
        <dbReference type="Proteomes" id="UP000316092"/>
    </source>
</evidence>
<dbReference type="PANTHER" id="PTHR30055">
    <property type="entry name" value="HTH-TYPE TRANSCRIPTIONAL REGULATOR RUTR"/>
    <property type="match status" value="1"/>
</dbReference>
<dbReference type="SUPFAM" id="SSF46689">
    <property type="entry name" value="Homeodomain-like"/>
    <property type="match status" value="1"/>
</dbReference>
<protein>
    <submittedName>
        <fullName evidence="6">TetR/AcrR family transcriptional regulator</fullName>
    </submittedName>
</protein>
<accession>A0A553V3X1</accession>
<dbReference type="InterPro" id="IPR050109">
    <property type="entry name" value="HTH-type_TetR-like_transc_reg"/>
</dbReference>
<sequence length="195" mass="21070">MPYPPKLTPELILREAQILLDAGGQDALNMRPLAAALGVQASSLYRHFPDRAALLQALEDCASRELTHAIEQASTGTTPRGALLLTCEAYMRYAETYPHRYRLLLSPRPPSVGQPGPGKDLWNTVLNLVSALSGHTDDTARTVALWAFLHGFVVMSRSGLFGLSGPKGGFEVGLSALLDEMERAATQGDVSRETL</sequence>
<dbReference type="OrthoDB" id="63332at2"/>
<dbReference type="Pfam" id="PF00440">
    <property type="entry name" value="TetR_N"/>
    <property type="match status" value="1"/>
</dbReference>
<dbReference type="GO" id="GO:0003700">
    <property type="term" value="F:DNA-binding transcription factor activity"/>
    <property type="evidence" value="ECO:0007669"/>
    <property type="project" value="TreeGrafter"/>
</dbReference>
<organism evidence="6 7">
    <name type="scientific">Deinococcus detaillensis</name>
    <dbReference type="NCBI Taxonomy" id="2592048"/>
    <lineage>
        <taxon>Bacteria</taxon>
        <taxon>Thermotogati</taxon>
        <taxon>Deinococcota</taxon>
        <taxon>Deinococci</taxon>
        <taxon>Deinococcales</taxon>
        <taxon>Deinococcaceae</taxon>
        <taxon>Deinococcus</taxon>
    </lineage>
</organism>
<dbReference type="Gene3D" id="1.10.10.60">
    <property type="entry name" value="Homeodomain-like"/>
    <property type="match status" value="1"/>
</dbReference>
<feature type="DNA-binding region" description="H-T-H motif" evidence="4">
    <location>
        <begin position="29"/>
        <end position="48"/>
    </location>
</feature>
<gene>
    <name evidence="6" type="ORF">FNU79_04055</name>
</gene>
<dbReference type="Proteomes" id="UP000316092">
    <property type="component" value="Unassembled WGS sequence"/>
</dbReference>
<evidence type="ECO:0000313" key="6">
    <source>
        <dbReference type="EMBL" id="TSA87084.1"/>
    </source>
</evidence>
<evidence type="ECO:0000256" key="4">
    <source>
        <dbReference type="PROSITE-ProRule" id="PRU00335"/>
    </source>
</evidence>
<dbReference type="InterPro" id="IPR025996">
    <property type="entry name" value="MT1864/Rv1816-like_C"/>
</dbReference>